<dbReference type="AlphaFoldDB" id="A0A0A9EK54"/>
<organism evidence="1">
    <name type="scientific">Arundo donax</name>
    <name type="common">Giant reed</name>
    <name type="synonym">Donax arundinaceus</name>
    <dbReference type="NCBI Taxonomy" id="35708"/>
    <lineage>
        <taxon>Eukaryota</taxon>
        <taxon>Viridiplantae</taxon>
        <taxon>Streptophyta</taxon>
        <taxon>Embryophyta</taxon>
        <taxon>Tracheophyta</taxon>
        <taxon>Spermatophyta</taxon>
        <taxon>Magnoliopsida</taxon>
        <taxon>Liliopsida</taxon>
        <taxon>Poales</taxon>
        <taxon>Poaceae</taxon>
        <taxon>PACMAD clade</taxon>
        <taxon>Arundinoideae</taxon>
        <taxon>Arundineae</taxon>
        <taxon>Arundo</taxon>
    </lineage>
</organism>
<proteinExistence type="predicted"/>
<evidence type="ECO:0000313" key="1">
    <source>
        <dbReference type="EMBL" id="JAD98230.1"/>
    </source>
</evidence>
<name>A0A0A9EK54_ARUDO</name>
<reference evidence="1" key="2">
    <citation type="journal article" date="2015" name="Data Brief">
        <title>Shoot transcriptome of the giant reed, Arundo donax.</title>
        <authorList>
            <person name="Barrero R.A."/>
            <person name="Guerrero F.D."/>
            <person name="Moolhuijzen P."/>
            <person name="Goolsby J.A."/>
            <person name="Tidwell J."/>
            <person name="Bellgard S.E."/>
            <person name="Bellgard M.I."/>
        </authorList>
    </citation>
    <scope>NUCLEOTIDE SEQUENCE</scope>
    <source>
        <tissue evidence="1">Shoot tissue taken approximately 20 cm above the soil surface</tissue>
    </source>
</reference>
<sequence length="47" mass="5362">MHIYMDLMMSRVRLLPAVCDRHHPAQPGCSAPSFLSSSLARRGLYCW</sequence>
<accession>A0A0A9EK54</accession>
<reference evidence="1" key="1">
    <citation type="submission" date="2014-09" db="EMBL/GenBank/DDBJ databases">
        <authorList>
            <person name="Magalhaes I.L.F."/>
            <person name="Oliveira U."/>
            <person name="Santos F.R."/>
            <person name="Vidigal T.H.D.A."/>
            <person name="Brescovit A.D."/>
            <person name="Santos A.J."/>
        </authorList>
    </citation>
    <scope>NUCLEOTIDE SEQUENCE</scope>
    <source>
        <tissue evidence="1">Shoot tissue taken approximately 20 cm above the soil surface</tissue>
    </source>
</reference>
<protein>
    <submittedName>
        <fullName evidence="1">Uncharacterized protein</fullName>
    </submittedName>
</protein>
<dbReference type="EMBL" id="GBRH01199665">
    <property type="protein sequence ID" value="JAD98230.1"/>
    <property type="molecule type" value="Transcribed_RNA"/>
</dbReference>